<protein>
    <recommendedName>
        <fullName evidence="3">Efflux ABC transporter, permease protein</fullName>
    </recommendedName>
</protein>
<evidence type="ECO:0000256" key="1">
    <source>
        <dbReference type="SAM" id="Phobius"/>
    </source>
</evidence>
<organism evidence="2">
    <name type="scientific">uncultured Chloroflexota bacterium</name>
    <dbReference type="NCBI Taxonomy" id="166587"/>
    <lineage>
        <taxon>Bacteria</taxon>
        <taxon>Bacillati</taxon>
        <taxon>Chloroflexota</taxon>
        <taxon>environmental samples</taxon>
    </lineage>
</organism>
<reference evidence="2" key="1">
    <citation type="submission" date="2020-02" db="EMBL/GenBank/DDBJ databases">
        <authorList>
            <person name="Meier V. D."/>
        </authorList>
    </citation>
    <scope>NUCLEOTIDE SEQUENCE</scope>
    <source>
        <strain evidence="2">AVDCRST_MAG77</strain>
    </source>
</reference>
<evidence type="ECO:0000313" key="2">
    <source>
        <dbReference type="EMBL" id="CAA9212140.1"/>
    </source>
</evidence>
<dbReference type="PANTHER" id="PTHR36833">
    <property type="entry name" value="SLR0610 PROTEIN-RELATED"/>
    <property type="match status" value="1"/>
</dbReference>
<feature type="transmembrane region" description="Helical" evidence="1">
    <location>
        <begin position="73"/>
        <end position="97"/>
    </location>
</feature>
<dbReference type="InterPro" id="IPR010390">
    <property type="entry name" value="ABC-2_transporter-like"/>
</dbReference>
<feature type="transmembrane region" description="Helical" evidence="1">
    <location>
        <begin position="170"/>
        <end position="190"/>
    </location>
</feature>
<dbReference type="Pfam" id="PF06182">
    <property type="entry name" value="ABC2_membrane_6"/>
    <property type="match status" value="1"/>
</dbReference>
<accession>A0A6J4H5P9</accession>
<dbReference type="EMBL" id="CADCTC010000003">
    <property type="protein sequence ID" value="CAA9212140.1"/>
    <property type="molecule type" value="Genomic_DNA"/>
</dbReference>
<evidence type="ECO:0008006" key="3">
    <source>
        <dbReference type="Google" id="ProtNLM"/>
    </source>
</evidence>
<gene>
    <name evidence="2" type="ORF">AVDCRST_MAG77-5</name>
</gene>
<proteinExistence type="predicted"/>
<feature type="transmembrane region" description="Helical" evidence="1">
    <location>
        <begin position="109"/>
        <end position="127"/>
    </location>
</feature>
<feature type="transmembrane region" description="Helical" evidence="1">
    <location>
        <begin position="196"/>
        <end position="222"/>
    </location>
</feature>
<dbReference type="PANTHER" id="PTHR36833:SF1">
    <property type="entry name" value="INTEGRAL MEMBRANE TRANSPORT PROTEIN"/>
    <property type="match status" value="1"/>
</dbReference>
<keyword evidence="1" id="KW-0812">Transmembrane</keyword>
<name>A0A6J4H5P9_9CHLR</name>
<feature type="transmembrane region" description="Helical" evidence="1">
    <location>
        <begin position="277"/>
        <end position="297"/>
    </location>
</feature>
<feature type="transmembrane region" description="Helical" evidence="1">
    <location>
        <begin position="252"/>
        <end position="271"/>
    </location>
</feature>
<dbReference type="AlphaFoldDB" id="A0A6J4H5P9"/>
<keyword evidence="1" id="KW-0472">Membrane</keyword>
<keyword evidence="1" id="KW-1133">Transmembrane helix</keyword>
<sequence>MDTKINGADALASVRPEPIGSAQDRLVEGHGSTSSPQTGVANELLGSVRKYGRLWRRFLVVSAMRQAEYRFNLWLNLVQAGAELGLTLVLYLAYYSFSDEVAGWTRTQALVLLGVFWIFDGVWSALFTPNLRRLSGTIQDGALDFVLMRPASTQFLVSCGSVNVRELIKVAIGAVLVGYAGNAAGVSWRLETLAGAVAFGLCGLALMYALRFANVTVTFWALRVGELYSLPYTLYDGARFPVTYFKPPMREVLTYVVPAAFATTFPAQALLGTADYRMLPIGMALAGGALFGANRFWRYALRHYSSASS</sequence>